<evidence type="ECO:0000313" key="1">
    <source>
        <dbReference type="EMBL" id="KKL63165.1"/>
    </source>
</evidence>
<reference evidence="1" key="1">
    <citation type="journal article" date="2015" name="Nature">
        <title>Complex archaea that bridge the gap between prokaryotes and eukaryotes.</title>
        <authorList>
            <person name="Spang A."/>
            <person name="Saw J.H."/>
            <person name="Jorgensen S.L."/>
            <person name="Zaremba-Niedzwiedzka K."/>
            <person name="Martijn J."/>
            <person name="Lind A.E."/>
            <person name="van Eijk R."/>
            <person name="Schleper C."/>
            <person name="Guy L."/>
            <person name="Ettema T.J."/>
        </authorList>
    </citation>
    <scope>NUCLEOTIDE SEQUENCE</scope>
</reference>
<gene>
    <name evidence="1" type="ORF">LCGC14_2177860</name>
</gene>
<dbReference type="EMBL" id="LAZR01028261">
    <property type="protein sequence ID" value="KKL63165.1"/>
    <property type="molecule type" value="Genomic_DNA"/>
</dbReference>
<organism evidence="1">
    <name type="scientific">marine sediment metagenome</name>
    <dbReference type="NCBI Taxonomy" id="412755"/>
    <lineage>
        <taxon>unclassified sequences</taxon>
        <taxon>metagenomes</taxon>
        <taxon>ecological metagenomes</taxon>
    </lineage>
</organism>
<comment type="caution">
    <text evidence="1">The sequence shown here is derived from an EMBL/GenBank/DDBJ whole genome shotgun (WGS) entry which is preliminary data.</text>
</comment>
<sequence>MQSQAAENEVLASTQGAGVAGDGLSDYEKYRLSIEGEYDASETNAGLEGYVMEDTNYYPSDAEMQYAYYDDGSQPAVVNNYYGAVNQYPSYESRINRFHSPSTGYGYYDPWYDPYYGSGGSRFSVSMGFGMGFGM</sequence>
<protein>
    <submittedName>
        <fullName evidence="1">Uncharacterized protein</fullName>
    </submittedName>
</protein>
<accession>A0A0F9G0Q5</accession>
<name>A0A0F9G0Q5_9ZZZZ</name>
<feature type="non-terminal residue" evidence="1">
    <location>
        <position position="135"/>
    </location>
</feature>
<dbReference type="AlphaFoldDB" id="A0A0F9G0Q5"/>
<proteinExistence type="predicted"/>